<dbReference type="AlphaFoldDB" id="A0A0D5YR06"/>
<dbReference type="SUPFAM" id="SSF56925">
    <property type="entry name" value="OMPA-like"/>
    <property type="match status" value="1"/>
</dbReference>
<dbReference type="InterPro" id="IPR027385">
    <property type="entry name" value="Beta-barrel_OMP"/>
</dbReference>
<feature type="domain" description="Outer membrane protein beta-barrel" evidence="2">
    <location>
        <begin position="9"/>
        <end position="170"/>
    </location>
</feature>
<dbReference type="Pfam" id="PF13505">
    <property type="entry name" value="OMP_b-brl"/>
    <property type="match status" value="1"/>
</dbReference>
<organism evidence="3 4">
    <name type="scientific">Flagellimonas lutaonensis</name>
    <dbReference type="NCBI Taxonomy" id="516051"/>
    <lineage>
        <taxon>Bacteria</taxon>
        <taxon>Pseudomonadati</taxon>
        <taxon>Bacteroidota</taxon>
        <taxon>Flavobacteriia</taxon>
        <taxon>Flavobacteriales</taxon>
        <taxon>Flavobacteriaceae</taxon>
        <taxon>Flagellimonas</taxon>
    </lineage>
</organism>
<dbReference type="PATRIC" id="fig|516051.4.peg.635"/>
<dbReference type="EMBL" id="CP011071">
    <property type="protein sequence ID" value="AKA34281.1"/>
    <property type="molecule type" value="Genomic_DNA"/>
</dbReference>
<evidence type="ECO:0000256" key="1">
    <source>
        <dbReference type="ARBA" id="ARBA00022729"/>
    </source>
</evidence>
<accession>A0A0D5YR06</accession>
<dbReference type="Proteomes" id="UP000032726">
    <property type="component" value="Chromosome"/>
</dbReference>
<dbReference type="STRING" id="516051.VC82_609"/>
<name>A0A0D5YR06_9FLAO</name>
<dbReference type="HOGENOM" id="CLU_106628_0_0_10"/>
<reference evidence="3 4" key="1">
    <citation type="submission" date="2015-03" db="EMBL/GenBank/DDBJ databases">
        <title>Complete genome sequence of Muricauda lutaonensis CC-HSB-11T, isolated from a coastal hot spring.</title>
        <authorList>
            <person name="Kim K.M."/>
        </authorList>
    </citation>
    <scope>NUCLEOTIDE SEQUENCE [LARGE SCALE GENOMIC DNA]</scope>
    <source>
        <strain evidence="3 4">CC-HSB-11</strain>
    </source>
</reference>
<keyword evidence="4" id="KW-1185">Reference proteome</keyword>
<sequence>MAQDKWSAELRPNINFATQDIGNADLKTGFGFEAAVGYRFMPHLGAYVGWGWNKFASDTPSFPGTGNTDFEMTGYTFGLQFIHPINNSSLSYLIRAGGIYNHIEVENDAGDITADSDHGLGWEIGAGLQVDLGSNWNLRPQIGYRALSRDIEIGNTTTDVDLNYISFGVGIAKIF</sequence>
<dbReference type="InterPro" id="IPR011250">
    <property type="entry name" value="OMP/PagP_B-barrel"/>
</dbReference>
<dbReference type="Gene3D" id="2.40.160.20">
    <property type="match status" value="1"/>
</dbReference>
<keyword evidence="1" id="KW-0732">Signal</keyword>
<proteinExistence type="predicted"/>
<evidence type="ECO:0000259" key="2">
    <source>
        <dbReference type="Pfam" id="PF13505"/>
    </source>
</evidence>
<evidence type="ECO:0000313" key="4">
    <source>
        <dbReference type="Proteomes" id="UP000032726"/>
    </source>
</evidence>
<dbReference type="KEGG" id="mlt:VC82_609"/>
<evidence type="ECO:0000313" key="3">
    <source>
        <dbReference type="EMBL" id="AKA34281.1"/>
    </source>
</evidence>
<protein>
    <submittedName>
        <fullName evidence="3">Opacity protein</fullName>
    </submittedName>
</protein>
<gene>
    <name evidence="3" type="ORF">VC82_609</name>
</gene>